<name>A0A7K0D450_9NOCA</name>
<evidence type="ECO:0000313" key="1">
    <source>
        <dbReference type="EMBL" id="MQY20508.1"/>
    </source>
</evidence>
<dbReference type="AlphaFoldDB" id="A0A7K0D450"/>
<proteinExistence type="predicted"/>
<evidence type="ECO:0000313" key="2">
    <source>
        <dbReference type="Proteomes" id="UP000438448"/>
    </source>
</evidence>
<dbReference type="EMBL" id="WEGK01000007">
    <property type="protein sequence ID" value="MQY20508.1"/>
    <property type="molecule type" value="Genomic_DNA"/>
</dbReference>
<dbReference type="Proteomes" id="UP000438448">
    <property type="component" value="Unassembled WGS sequence"/>
</dbReference>
<comment type="caution">
    <text evidence="1">The sequence shown here is derived from an EMBL/GenBank/DDBJ whole genome shotgun (WGS) entry which is preliminary data.</text>
</comment>
<organism evidence="1 2">
    <name type="scientific">Nocardia macrotermitis</name>
    <dbReference type="NCBI Taxonomy" id="2585198"/>
    <lineage>
        <taxon>Bacteria</taxon>
        <taxon>Bacillati</taxon>
        <taxon>Actinomycetota</taxon>
        <taxon>Actinomycetes</taxon>
        <taxon>Mycobacteriales</taxon>
        <taxon>Nocardiaceae</taxon>
        <taxon>Nocardia</taxon>
    </lineage>
</organism>
<reference evidence="1 2" key="1">
    <citation type="submission" date="2019-10" db="EMBL/GenBank/DDBJ databases">
        <title>Nocardia macrotermitis sp. nov. and Nocardia aurantia sp. nov., isolated from the gut of fungus growing-termite Macrotermes natalensis.</title>
        <authorList>
            <person name="Benndorf R."/>
            <person name="Schwitalla J."/>
            <person name="Martin K."/>
            <person name="De Beer W."/>
            <person name="Kaster A.-K."/>
            <person name="Vollmers J."/>
            <person name="Poulsen M."/>
            <person name="Beemelmanns C."/>
        </authorList>
    </citation>
    <scope>NUCLEOTIDE SEQUENCE [LARGE SCALE GENOMIC DNA]</scope>
    <source>
        <strain evidence="1 2">RB20</strain>
    </source>
</reference>
<gene>
    <name evidence="1" type="ORF">NRB20_36130</name>
</gene>
<protein>
    <submittedName>
        <fullName evidence="1">Uncharacterized protein</fullName>
    </submittedName>
</protein>
<keyword evidence="2" id="KW-1185">Reference proteome</keyword>
<sequence length="444" mass="47880">MLSTSNGARSAIARFGADLAELRLAAGSPSHRRILALSKPRTETTVSVNTLRNAERGERLPSVAAVITYVRGCHAAAAAAGMVVDEPRFTVLTWQKRWKQLKASTVTASAGETAQPTGQAVWLPNLTDMTYLLMPTPDRVAFGNIIPTTSSAMVARRSPNQQVALLGGRPVVTGRLDDPNDVALLLIELSHAREETQIEALLKLDLMSRIVVDESWGVTGLLTVLTDLGADEQATALARRAAVGTPVTNLYFVHDVLVVLQKAGAHDQIAVLLLRDPAGNTDLDDGFVVAKLLKQLWDLGFQQQTMKLLRRAATGVDFSEGEGVAHVVRVMLDIGQDEYATELAGRSDFLEHPDDVANLLWSLREVGAEQQVEALLDRNLAATISLEHNVSELVRSFWEAGAVQQAATLANRAVANGKDRIGAYFEKLMKDTPVAAASVDLSDT</sequence>
<accession>A0A7K0D450</accession>